<evidence type="ECO:0000313" key="3">
    <source>
        <dbReference type="Proteomes" id="UP001597216"/>
    </source>
</evidence>
<dbReference type="EMBL" id="JBHTLQ010000063">
    <property type="protein sequence ID" value="MFD1192559.1"/>
    <property type="molecule type" value="Genomic_DNA"/>
</dbReference>
<evidence type="ECO:0000256" key="1">
    <source>
        <dbReference type="SAM" id="Phobius"/>
    </source>
</evidence>
<feature type="transmembrane region" description="Helical" evidence="1">
    <location>
        <begin position="21"/>
        <end position="38"/>
    </location>
</feature>
<protein>
    <submittedName>
        <fullName evidence="2">Uncharacterized protein</fullName>
    </submittedName>
</protein>
<gene>
    <name evidence="2" type="ORF">ACFQ27_18355</name>
</gene>
<keyword evidence="1" id="KW-1133">Transmembrane helix</keyword>
<dbReference type="RefSeq" id="WP_377354605.1">
    <property type="nucleotide sequence ID" value="NZ_JBHTLQ010000063.1"/>
</dbReference>
<keyword evidence="3" id="KW-1185">Reference proteome</keyword>
<reference evidence="3" key="1">
    <citation type="journal article" date="2019" name="Int. J. Syst. Evol. Microbiol.">
        <title>The Global Catalogue of Microorganisms (GCM) 10K type strain sequencing project: providing services to taxonomists for standard genome sequencing and annotation.</title>
        <authorList>
            <consortium name="The Broad Institute Genomics Platform"/>
            <consortium name="The Broad Institute Genome Sequencing Center for Infectious Disease"/>
            <person name="Wu L."/>
            <person name="Ma J."/>
        </authorList>
    </citation>
    <scope>NUCLEOTIDE SEQUENCE [LARGE SCALE GENOMIC DNA]</scope>
    <source>
        <strain evidence="3">CCUG 55074</strain>
    </source>
</reference>
<proteinExistence type="predicted"/>
<keyword evidence="1" id="KW-0812">Transmembrane</keyword>
<organism evidence="2 3">
    <name type="scientific">Phenylobacterium conjunctum</name>
    <dbReference type="NCBI Taxonomy" id="1298959"/>
    <lineage>
        <taxon>Bacteria</taxon>
        <taxon>Pseudomonadati</taxon>
        <taxon>Pseudomonadota</taxon>
        <taxon>Alphaproteobacteria</taxon>
        <taxon>Caulobacterales</taxon>
        <taxon>Caulobacteraceae</taxon>
        <taxon>Phenylobacterium</taxon>
    </lineage>
</organism>
<evidence type="ECO:0000313" key="2">
    <source>
        <dbReference type="EMBL" id="MFD1192559.1"/>
    </source>
</evidence>
<accession>A0ABW3T5X3</accession>
<sequence>MIAKALTMYVERDVARRHIGAWLHLVVAVVVFFAAMHPQTHAFGASAPTRMAADTRIEASFTPPADFTPDEAPTAPDSGSVCAGSCKVELAGPVHFLGPAYIPVVRAGWPVLDDQWAQVTRPSRLERPPRA</sequence>
<comment type="caution">
    <text evidence="2">The sequence shown here is derived from an EMBL/GenBank/DDBJ whole genome shotgun (WGS) entry which is preliminary data.</text>
</comment>
<keyword evidence="1" id="KW-0472">Membrane</keyword>
<dbReference type="Proteomes" id="UP001597216">
    <property type="component" value="Unassembled WGS sequence"/>
</dbReference>
<name>A0ABW3T5X3_9CAUL</name>